<dbReference type="EMBL" id="JAPFPW010000003">
    <property type="protein sequence ID" value="MCW7753268.1"/>
    <property type="molecule type" value="Genomic_DNA"/>
</dbReference>
<evidence type="ECO:0000256" key="1">
    <source>
        <dbReference type="ARBA" id="ARBA00022500"/>
    </source>
</evidence>
<dbReference type="Pfam" id="PF00015">
    <property type="entry name" value="MCPsignal"/>
    <property type="match status" value="1"/>
</dbReference>
<comment type="similarity">
    <text evidence="2">Belongs to the methyl-accepting chemotaxis (MCP) protein family.</text>
</comment>
<keyword evidence="4" id="KW-0812">Transmembrane</keyword>
<dbReference type="SMART" id="SM00283">
    <property type="entry name" value="MA"/>
    <property type="match status" value="1"/>
</dbReference>
<keyword evidence="4" id="KW-0472">Membrane</keyword>
<evidence type="ECO:0000256" key="4">
    <source>
        <dbReference type="SAM" id="Phobius"/>
    </source>
</evidence>
<dbReference type="Pfam" id="PF00672">
    <property type="entry name" value="HAMP"/>
    <property type="match status" value="1"/>
</dbReference>
<keyword evidence="3" id="KW-0807">Transducer</keyword>
<comment type="caution">
    <text evidence="7">The sequence shown here is derived from an EMBL/GenBank/DDBJ whole genome shotgun (WGS) entry which is preliminary data.</text>
</comment>
<dbReference type="RefSeq" id="WP_265424124.1">
    <property type="nucleotide sequence ID" value="NZ_JAPFPW010000003.1"/>
</dbReference>
<dbReference type="Gene3D" id="1.10.287.950">
    <property type="entry name" value="Methyl-accepting chemotaxis protein"/>
    <property type="match status" value="1"/>
</dbReference>
<evidence type="ECO:0000259" key="5">
    <source>
        <dbReference type="PROSITE" id="PS50111"/>
    </source>
</evidence>
<keyword evidence="8" id="KW-1185">Reference proteome</keyword>
<dbReference type="PANTHER" id="PTHR43531:SF11">
    <property type="entry name" value="METHYL-ACCEPTING CHEMOTAXIS PROTEIN 3"/>
    <property type="match status" value="1"/>
</dbReference>
<dbReference type="InterPro" id="IPR051310">
    <property type="entry name" value="MCP_chemotaxis"/>
</dbReference>
<dbReference type="PROSITE" id="PS50885">
    <property type="entry name" value="HAMP"/>
    <property type="match status" value="1"/>
</dbReference>
<feature type="domain" description="HAMP" evidence="6">
    <location>
        <begin position="184"/>
        <end position="238"/>
    </location>
</feature>
<dbReference type="CDD" id="cd06225">
    <property type="entry name" value="HAMP"/>
    <property type="match status" value="1"/>
</dbReference>
<dbReference type="SUPFAM" id="SSF58104">
    <property type="entry name" value="Methyl-accepting chemotaxis protein (MCP) signaling domain"/>
    <property type="match status" value="1"/>
</dbReference>
<reference evidence="7 8" key="1">
    <citation type="submission" date="2022-11" db="EMBL/GenBank/DDBJ databases">
        <title>Desulfobotulus tamanensis H1 sp. nov. - anaerobic, alkaliphilic, sulphate reducing bacterium isolated from terrestrial mud volcano.</title>
        <authorList>
            <person name="Frolova A."/>
            <person name="Merkel A.Y."/>
            <person name="Slobodkin A.I."/>
        </authorList>
    </citation>
    <scope>NUCLEOTIDE SEQUENCE [LARGE SCALE GENOMIC DNA]</scope>
    <source>
        <strain evidence="7 8">H1</strain>
    </source>
</reference>
<proteinExistence type="inferred from homology"/>
<feature type="transmembrane region" description="Helical" evidence="4">
    <location>
        <begin position="163"/>
        <end position="182"/>
    </location>
</feature>
<evidence type="ECO:0000256" key="3">
    <source>
        <dbReference type="PROSITE-ProRule" id="PRU00284"/>
    </source>
</evidence>
<evidence type="ECO:0000313" key="8">
    <source>
        <dbReference type="Proteomes" id="UP001209681"/>
    </source>
</evidence>
<keyword evidence="4" id="KW-1133">Transmembrane helix</keyword>
<accession>A0ABT3N734</accession>
<evidence type="ECO:0000256" key="2">
    <source>
        <dbReference type="ARBA" id="ARBA00029447"/>
    </source>
</evidence>
<evidence type="ECO:0000259" key="6">
    <source>
        <dbReference type="PROSITE" id="PS50885"/>
    </source>
</evidence>
<dbReference type="PROSITE" id="PS50111">
    <property type="entry name" value="CHEMOTAXIS_TRANSDUC_2"/>
    <property type="match status" value="1"/>
</dbReference>
<organism evidence="7 8">
    <name type="scientific">Desulfobotulus pelophilus</name>
    <dbReference type="NCBI Taxonomy" id="2823377"/>
    <lineage>
        <taxon>Bacteria</taxon>
        <taxon>Pseudomonadati</taxon>
        <taxon>Thermodesulfobacteriota</taxon>
        <taxon>Desulfobacteria</taxon>
        <taxon>Desulfobacterales</taxon>
        <taxon>Desulfobacteraceae</taxon>
        <taxon>Desulfobotulus</taxon>
    </lineage>
</organism>
<feature type="transmembrane region" description="Helical" evidence="4">
    <location>
        <begin position="14"/>
        <end position="34"/>
    </location>
</feature>
<dbReference type="Gene3D" id="6.10.340.10">
    <property type="match status" value="1"/>
</dbReference>
<keyword evidence="1" id="KW-0145">Chemotaxis</keyword>
<dbReference type="InterPro" id="IPR003660">
    <property type="entry name" value="HAMP_dom"/>
</dbReference>
<feature type="domain" description="Methyl-accepting transducer" evidence="5">
    <location>
        <begin position="282"/>
        <end position="497"/>
    </location>
</feature>
<gene>
    <name evidence="7" type="ORF">OOT00_04625</name>
</gene>
<dbReference type="PANTHER" id="PTHR43531">
    <property type="entry name" value="PROTEIN ICFG"/>
    <property type="match status" value="1"/>
</dbReference>
<dbReference type="Proteomes" id="UP001209681">
    <property type="component" value="Unassembled WGS sequence"/>
</dbReference>
<evidence type="ECO:0000313" key="7">
    <source>
        <dbReference type="EMBL" id="MCW7753268.1"/>
    </source>
</evidence>
<dbReference type="SMART" id="SM00304">
    <property type="entry name" value="HAMP"/>
    <property type="match status" value="1"/>
</dbReference>
<protein>
    <submittedName>
        <fullName evidence="7">Methyl-accepting chemotaxis protein</fullName>
    </submittedName>
</protein>
<name>A0ABT3N734_9BACT</name>
<sequence length="514" mass="56530">MDTIPSRPAPFHSMLFRISAFVLILSTVLLALLGSWQYAAAKKRFEQSLEKDADLIIDRLVQTLRDPLYNIDMIQVNATLHSEMKDTRILAIGLKEPELKEGYLVCIGRNPKGASIPVDRLPESKNFMRERGVIHNGELMGEVTLLLDPAFFQDGLRQIIQDLVLIVLILDLLLFITLVFTLRKIVVLPLHKLIAAVQDVAQGEGDLTRRIPVEAKDEMGILSRWMNTFVDSLEIKAKLARKVADGDLTISVPILSDQDTLGQALSTMVRRLARAASEVRFAARHSVEASRDVFTISARLNEGTLKQARAAEHLATRMREISLAVSRNLATARNTEDAAFKAATKADASGKAVEDASRAMNDIIQRIGIVEEIARQTHLLALNAAIEAARAGDHGRGFAVVADEIRKLAEKSRESTLAIGKVARDGSTVARDAREHLQALIPEIRSNADRVKEIRAASDEQADAIGQATKFLGGLETVVQENAKSAEQMALASQSLNRIADQLESQVQSLQIKE</sequence>
<dbReference type="InterPro" id="IPR004089">
    <property type="entry name" value="MCPsignal_dom"/>
</dbReference>